<feature type="domain" description="AMP-binding enzyme C-terminal" evidence="4">
    <location>
        <begin position="378"/>
        <end position="436"/>
    </location>
</feature>
<reference evidence="6" key="1">
    <citation type="journal article" date="2019" name="Int. J. Syst. Evol. Microbiol.">
        <title>The Global Catalogue of Microorganisms (GCM) 10K type strain sequencing project: providing services to taxonomists for standard genome sequencing and annotation.</title>
        <authorList>
            <consortium name="The Broad Institute Genomics Platform"/>
            <consortium name="The Broad Institute Genome Sequencing Center for Infectious Disease"/>
            <person name="Wu L."/>
            <person name="Ma J."/>
        </authorList>
    </citation>
    <scope>NUCLEOTIDE SEQUENCE [LARGE SCALE GENOMIC DNA]</scope>
    <source>
        <strain evidence="6">CGMCC 1.10106</strain>
    </source>
</reference>
<dbReference type="Gene3D" id="3.30.300.30">
    <property type="match status" value="1"/>
</dbReference>
<dbReference type="RefSeq" id="WP_188447522.1">
    <property type="nucleotide sequence ID" value="NZ_BMDW01000013.1"/>
</dbReference>
<name>A0ABQ1GX80_9SPHN</name>
<comment type="similarity">
    <text evidence="1">Belongs to the ATP-dependent AMP-binding enzyme family.</text>
</comment>
<feature type="domain" description="AMP-dependent synthetase/ligase" evidence="3">
    <location>
        <begin position="128"/>
        <end position="317"/>
    </location>
</feature>
<protein>
    <submittedName>
        <fullName evidence="5">Acid--CoA ligase</fullName>
    </submittedName>
</protein>
<keyword evidence="2 5" id="KW-0436">Ligase</keyword>
<dbReference type="Gene3D" id="3.40.50.12780">
    <property type="entry name" value="N-terminal domain of ligase-like"/>
    <property type="match status" value="1"/>
</dbReference>
<dbReference type="InterPro" id="IPR000873">
    <property type="entry name" value="AMP-dep_synth/lig_dom"/>
</dbReference>
<dbReference type="Proteomes" id="UP000618591">
    <property type="component" value="Unassembled WGS sequence"/>
</dbReference>
<gene>
    <name evidence="5" type="ORF">GCM10011395_22580</name>
</gene>
<sequence length="461" mass="50176">MQSLADVPARYPPDRLALVHGEARWTFGDLDARSLAWARTLVARGVVVNDLVAFSLPNGPAFIALAFGIYRAGATPAPISGKLPAFERDAVLAVMRPRLFLTLDDMPDADAPSFAIDHVAASWKACTSGGSTGTPKVIVDGRSAAFPESTDFIGIPADAVVLVPGPLYHNAPFSAAVFALWKGSAVITMDRFDAAGALALIEREHVAWSIMVPTMLHRIWTLPSEMRDAYDLSRWRMVVHTAAPMARWLKHAWIDWRGPDHIWEVYGATEGLVRCWIGGTEWLERPGSVGRSIGGATLRILDEQGEEVPTGETGEVFAMPPGGAGSSYRYIGADRRATADGWESVGDCGHVDADGYLFLADRRTDLIIQGGVNIWPAEVEAALLRHPEVRSCAVYGEDDPDLGQRVHAVVETTAPLTLEALRNFLVEYLARDKWPRALTLQATPVRDDAGKFRKIRPKAPA</sequence>
<organism evidence="5 6">
    <name type="scientific">Sphingomonas psychrolutea</name>
    <dbReference type="NCBI Taxonomy" id="1259676"/>
    <lineage>
        <taxon>Bacteria</taxon>
        <taxon>Pseudomonadati</taxon>
        <taxon>Pseudomonadota</taxon>
        <taxon>Alphaproteobacteria</taxon>
        <taxon>Sphingomonadales</taxon>
        <taxon>Sphingomonadaceae</taxon>
        <taxon>Sphingomonas</taxon>
    </lineage>
</organism>
<evidence type="ECO:0000313" key="6">
    <source>
        <dbReference type="Proteomes" id="UP000618591"/>
    </source>
</evidence>
<comment type="caution">
    <text evidence="5">The sequence shown here is derived from an EMBL/GenBank/DDBJ whole genome shotgun (WGS) entry which is preliminary data.</text>
</comment>
<dbReference type="GO" id="GO:0016874">
    <property type="term" value="F:ligase activity"/>
    <property type="evidence" value="ECO:0007669"/>
    <property type="project" value="UniProtKB-KW"/>
</dbReference>
<proteinExistence type="inferred from homology"/>
<accession>A0ABQ1GX80</accession>
<dbReference type="InterPro" id="IPR025110">
    <property type="entry name" value="AMP-bd_C"/>
</dbReference>
<feature type="domain" description="AMP-dependent synthetase/ligase" evidence="3">
    <location>
        <begin position="9"/>
        <end position="107"/>
    </location>
</feature>
<dbReference type="SUPFAM" id="SSF56801">
    <property type="entry name" value="Acetyl-CoA synthetase-like"/>
    <property type="match status" value="1"/>
</dbReference>
<evidence type="ECO:0000313" key="5">
    <source>
        <dbReference type="EMBL" id="GGA51732.1"/>
    </source>
</evidence>
<evidence type="ECO:0000259" key="3">
    <source>
        <dbReference type="Pfam" id="PF00501"/>
    </source>
</evidence>
<dbReference type="Pfam" id="PF13193">
    <property type="entry name" value="AMP-binding_C"/>
    <property type="match status" value="1"/>
</dbReference>
<dbReference type="PANTHER" id="PTHR43201:SF5">
    <property type="entry name" value="MEDIUM-CHAIN ACYL-COA LIGASE ACSF2, MITOCHONDRIAL"/>
    <property type="match status" value="1"/>
</dbReference>
<dbReference type="InterPro" id="IPR045851">
    <property type="entry name" value="AMP-bd_C_sf"/>
</dbReference>
<evidence type="ECO:0000256" key="2">
    <source>
        <dbReference type="ARBA" id="ARBA00022598"/>
    </source>
</evidence>
<evidence type="ECO:0000256" key="1">
    <source>
        <dbReference type="ARBA" id="ARBA00006432"/>
    </source>
</evidence>
<dbReference type="Pfam" id="PF00501">
    <property type="entry name" value="AMP-binding"/>
    <property type="match status" value="2"/>
</dbReference>
<evidence type="ECO:0000259" key="4">
    <source>
        <dbReference type="Pfam" id="PF13193"/>
    </source>
</evidence>
<dbReference type="PANTHER" id="PTHR43201">
    <property type="entry name" value="ACYL-COA SYNTHETASE"/>
    <property type="match status" value="1"/>
</dbReference>
<dbReference type="EMBL" id="BMDW01000013">
    <property type="protein sequence ID" value="GGA51732.1"/>
    <property type="molecule type" value="Genomic_DNA"/>
</dbReference>
<dbReference type="InterPro" id="IPR042099">
    <property type="entry name" value="ANL_N_sf"/>
</dbReference>
<keyword evidence="6" id="KW-1185">Reference proteome</keyword>